<accession>A0AAV1T255</accession>
<reference evidence="3" key="1">
    <citation type="submission" date="2024-01" db="EMBL/GenBank/DDBJ databases">
        <authorList>
            <person name="Webb A."/>
        </authorList>
    </citation>
    <scope>NUCLEOTIDE SEQUENCE</scope>
    <source>
        <strain evidence="3">Pm1</strain>
    </source>
</reference>
<dbReference type="AlphaFoldDB" id="A0AAV1T255"/>
<evidence type="ECO:0000313" key="3">
    <source>
        <dbReference type="EMBL" id="CAK7898667.1"/>
    </source>
</evidence>
<protein>
    <recommendedName>
        <fullName evidence="2">Tf2-1-like SH3-like domain-containing protein</fullName>
    </recommendedName>
</protein>
<proteinExistence type="predicted"/>
<dbReference type="Pfam" id="PF24626">
    <property type="entry name" value="SH3_Tf2-1"/>
    <property type="match status" value="1"/>
</dbReference>
<dbReference type="EMBL" id="CAKLBY020000016">
    <property type="protein sequence ID" value="CAK7898667.1"/>
    <property type="molecule type" value="Genomic_DNA"/>
</dbReference>
<evidence type="ECO:0000313" key="4">
    <source>
        <dbReference type="Proteomes" id="UP001162060"/>
    </source>
</evidence>
<name>A0AAV1T255_9STRA</name>
<organism evidence="3 4">
    <name type="scientific">Peronospora matthiolae</name>
    <dbReference type="NCBI Taxonomy" id="2874970"/>
    <lineage>
        <taxon>Eukaryota</taxon>
        <taxon>Sar</taxon>
        <taxon>Stramenopiles</taxon>
        <taxon>Oomycota</taxon>
        <taxon>Peronosporomycetes</taxon>
        <taxon>Peronosporales</taxon>
        <taxon>Peronosporaceae</taxon>
        <taxon>Peronospora</taxon>
    </lineage>
</organism>
<feature type="domain" description="Tf2-1-like SH3-like" evidence="2">
    <location>
        <begin position="90"/>
        <end position="153"/>
    </location>
</feature>
<evidence type="ECO:0000256" key="1">
    <source>
        <dbReference type="SAM" id="MobiDB-lite"/>
    </source>
</evidence>
<gene>
    <name evidence="3" type="ORF">PM001_LOCUS1704</name>
</gene>
<dbReference type="InterPro" id="IPR056924">
    <property type="entry name" value="SH3_Tf2-1"/>
</dbReference>
<comment type="caution">
    <text evidence="3">The sequence shown here is derived from an EMBL/GenBank/DDBJ whole genome shotgun (WGS) entry which is preliminary data.</text>
</comment>
<evidence type="ECO:0000259" key="2">
    <source>
        <dbReference type="Pfam" id="PF24626"/>
    </source>
</evidence>
<feature type="region of interest" description="Disordered" evidence="1">
    <location>
        <begin position="202"/>
        <end position="232"/>
    </location>
</feature>
<sequence length="314" mass="34500">MGVDVMDANVDAIDIDDDDVDDAGIFGIANDCHSEEDDAPTGADNVLSALRMKRTAVDTGESAEKVLLTREAEKNADKRGRANALSFDQGDLVSLSTVNLPKIAVTKLGSSRLLPKCIGPFRVLRRIGNAYTIKLPRRMRTHPTLYAGRLRPYYQFEPVSRCEEHLCGKGPRPLSSGPVSTSQSGRIAKRPVHAAQRCLDEQQPAHHEENESNIRSQVARTQTRHDRPNDRAFGNCNYPLQDPEAHDAESVHEPGHLATVSLHGSALEHQADPTLEPDQVFPPSPHPSVDFGGGQCFLVERIFNHRDVIGVRTS</sequence>
<feature type="compositionally biased region" description="Basic and acidic residues" evidence="1">
    <location>
        <begin position="202"/>
        <end position="212"/>
    </location>
</feature>
<dbReference type="Proteomes" id="UP001162060">
    <property type="component" value="Unassembled WGS sequence"/>
</dbReference>